<dbReference type="PANTHER" id="PTHR10334">
    <property type="entry name" value="CYSTEINE-RICH SECRETORY PROTEIN-RELATED"/>
    <property type="match status" value="1"/>
</dbReference>
<organism evidence="3 4">
    <name type="scientific">Opisthorchis felineus</name>
    <dbReference type="NCBI Taxonomy" id="147828"/>
    <lineage>
        <taxon>Eukaryota</taxon>
        <taxon>Metazoa</taxon>
        <taxon>Spiralia</taxon>
        <taxon>Lophotrochozoa</taxon>
        <taxon>Platyhelminthes</taxon>
        <taxon>Trematoda</taxon>
        <taxon>Digenea</taxon>
        <taxon>Opisthorchiida</taxon>
        <taxon>Opisthorchiata</taxon>
        <taxon>Opisthorchiidae</taxon>
        <taxon>Opisthorchis</taxon>
    </lineage>
</organism>
<reference evidence="3 4" key="1">
    <citation type="journal article" date="2019" name="BMC Genomics">
        <title>New insights from Opisthorchis felineus genome: update on genomics of the epidemiologically important liver flukes.</title>
        <authorList>
            <person name="Ershov N.I."/>
            <person name="Mordvinov V.A."/>
            <person name="Prokhortchouk E.B."/>
            <person name="Pakharukova M.Y."/>
            <person name="Gunbin K.V."/>
            <person name="Ustyantsev K."/>
            <person name="Genaev M.A."/>
            <person name="Blinov A.G."/>
            <person name="Mazur A."/>
            <person name="Boulygina E."/>
            <person name="Tsygankova S."/>
            <person name="Khrameeva E."/>
            <person name="Chekanov N."/>
            <person name="Fan G."/>
            <person name="Xiao A."/>
            <person name="Zhang H."/>
            <person name="Xu X."/>
            <person name="Yang H."/>
            <person name="Solovyev V."/>
            <person name="Lee S.M."/>
            <person name="Liu X."/>
            <person name="Afonnikov D.A."/>
            <person name="Skryabin K.G."/>
        </authorList>
    </citation>
    <scope>NUCLEOTIDE SEQUENCE [LARGE SCALE GENOMIC DNA]</scope>
    <source>
        <strain evidence="3">AK-0245</strain>
        <tissue evidence="3">Whole organism</tissue>
    </source>
</reference>
<dbReference type="CDD" id="cd05380">
    <property type="entry name" value="CAP_euk"/>
    <property type="match status" value="1"/>
</dbReference>
<dbReference type="Gene3D" id="3.40.33.10">
    <property type="entry name" value="CAP"/>
    <property type="match status" value="1"/>
</dbReference>
<dbReference type="Pfam" id="PF00188">
    <property type="entry name" value="CAP"/>
    <property type="match status" value="1"/>
</dbReference>
<accession>A0A4S2M4S3</accession>
<dbReference type="EMBL" id="SJOL01004855">
    <property type="protein sequence ID" value="TGZ71126.1"/>
    <property type="molecule type" value="Genomic_DNA"/>
</dbReference>
<comment type="caution">
    <text evidence="3">The sequence shown here is derived from an EMBL/GenBank/DDBJ whole genome shotgun (WGS) entry which is preliminary data.</text>
</comment>
<evidence type="ECO:0000259" key="2">
    <source>
        <dbReference type="SMART" id="SM00198"/>
    </source>
</evidence>
<keyword evidence="4" id="KW-1185">Reference proteome</keyword>
<name>A0A4S2M4S3_OPIFE</name>
<dbReference type="SUPFAM" id="SSF55797">
    <property type="entry name" value="PR-1-like"/>
    <property type="match status" value="1"/>
</dbReference>
<dbReference type="AlphaFoldDB" id="A0A4S2M4S3"/>
<evidence type="ECO:0000313" key="4">
    <source>
        <dbReference type="Proteomes" id="UP000308267"/>
    </source>
</evidence>
<gene>
    <name evidence="3" type="ORF">CRM22_002805</name>
</gene>
<dbReference type="Proteomes" id="UP000308267">
    <property type="component" value="Unassembled WGS sequence"/>
</dbReference>
<protein>
    <recommendedName>
        <fullName evidence="2">SCP domain-containing protein</fullName>
    </recommendedName>
</protein>
<feature type="region of interest" description="Disordered" evidence="1">
    <location>
        <begin position="23"/>
        <end position="60"/>
    </location>
</feature>
<dbReference type="OrthoDB" id="674273at2759"/>
<feature type="compositionally biased region" description="Low complexity" evidence="1">
    <location>
        <begin position="35"/>
        <end position="49"/>
    </location>
</feature>
<dbReference type="InterPro" id="IPR035940">
    <property type="entry name" value="CAP_sf"/>
</dbReference>
<dbReference type="InterPro" id="IPR014044">
    <property type="entry name" value="CAP_dom"/>
</dbReference>
<feature type="domain" description="SCP" evidence="2">
    <location>
        <begin position="87"/>
        <end position="224"/>
    </location>
</feature>
<evidence type="ECO:0000313" key="3">
    <source>
        <dbReference type="EMBL" id="TGZ71126.1"/>
    </source>
</evidence>
<proteinExistence type="predicted"/>
<sequence length="230" mass="27033">MPPSLIPLNWTVTRMQSHEQPRQLTYHHGGPPPTSSYYSSAQNAYQSQQERSYRGIEQSENEPIGKTRFFNAEHNRWSTVHYYAHFYTAKQFLDKHNFYRRRLLHGTEPDGFRAKEMPDLVWDQKLYEDAKRHAQICIFEHNPEDEVYGENLALSYGKIADPVESWYEGRKTSGHYDQVVCATTRRVGCIMIFCPKLPIPDQNETISNAFYSVCRYMPPLFVNHEAYEKV</sequence>
<dbReference type="InterPro" id="IPR001283">
    <property type="entry name" value="CRISP-related"/>
</dbReference>
<evidence type="ECO:0000256" key="1">
    <source>
        <dbReference type="SAM" id="MobiDB-lite"/>
    </source>
</evidence>
<dbReference type="SMART" id="SM00198">
    <property type="entry name" value="SCP"/>
    <property type="match status" value="1"/>
</dbReference>